<evidence type="ECO:0000256" key="3">
    <source>
        <dbReference type="ARBA" id="ARBA00022722"/>
    </source>
</evidence>
<dbReference type="InterPro" id="IPR039537">
    <property type="entry name" value="Retrotran_Ty1/copia-like"/>
</dbReference>
<keyword evidence="9" id="KW-0229">DNA integration</keyword>
<evidence type="ECO:0000256" key="11">
    <source>
        <dbReference type="ARBA" id="ARBA00022932"/>
    </source>
</evidence>
<evidence type="ECO:0000256" key="8">
    <source>
        <dbReference type="ARBA" id="ARBA00022884"/>
    </source>
</evidence>
<evidence type="ECO:0000259" key="16">
    <source>
        <dbReference type="PROSITE" id="PS50994"/>
    </source>
</evidence>
<dbReference type="GO" id="GO:0006310">
    <property type="term" value="P:DNA recombination"/>
    <property type="evidence" value="ECO:0007669"/>
    <property type="project" value="UniProtKB-KW"/>
</dbReference>
<keyword evidence="11" id="KW-0808">Transferase</keyword>
<dbReference type="GO" id="GO:0003887">
    <property type="term" value="F:DNA-directed DNA polymerase activity"/>
    <property type="evidence" value="ECO:0007669"/>
    <property type="project" value="UniProtKB-KW"/>
</dbReference>
<dbReference type="GO" id="GO:0015074">
    <property type="term" value="P:DNA integration"/>
    <property type="evidence" value="ECO:0007669"/>
    <property type="project" value="UniProtKB-KW"/>
</dbReference>
<organism evidence="17 18">
    <name type="scientific">Austropuccinia psidii MF-1</name>
    <dbReference type="NCBI Taxonomy" id="1389203"/>
    <lineage>
        <taxon>Eukaryota</taxon>
        <taxon>Fungi</taxon>
        <taxon>Dikarya</taxon>
        <taxon>Basidiomycota</taxon>
        <taxon>Pucciniomycotina</taxon>
        <taxon>Pucciniomycetes</taxon>
        <taxon>Pucciniales</taxon>
        <taxon>Sphaerophragmiaceae</taxon>
        <taxon>Austropuccinia</taxon>
    </lineage>
</organism>
<evidence type="ECO:0000256" key="13">
    <source>
        <dbReference type="ARBA" id="ARBA00048173"/>
    </source>
</evidence>
<evidence type="ECO:0000256" key="14">
    <source>
        <dbReference type="ARBA" id="ARBA00049244"/>
    </source>
</evidence>
<dbReference type="GO" id="GO:0005634">
    <property type="term" value="C:nucleus"/>
    <property type="evidence" value="ECO:0007669"/>
    <property type="project" value="UniProtKB-ARBA"/>
</dbReference>
<proteinExistence type="predicted"/>
<dbReference type="EMBL" id="AVOT02124104">
    <property type="protein sequence ID" value="MBW0586524.1"/>
    <property type="molecule type" value="Genomic_DNA"/>
</dbReference>
<dbReference type="GO" id="GO:0003723">
    <property type="term" value="F:RNA binding"/>
    <property type="evidence" value="ECO:0007669"/>
    <property type="project" value="UniProtKB-KW"/>
</dbReference>
<keyword evidence="6" id="KW-0378">Hydrolase</keyword>
<dbReference type="PANTHER" id="PTHR42648:SF11">
    <property type="entry name" value="TRANSPOSON TY4-P GAG-POL POLYPROTEIN"/>
    <property type="match status" value="1"/>
</dbReference>
<dbReference type="AlphaFoldDB" id="A0A9Q3KVN7"/>
<accession>A0A9Q3KVN7</accession>
<gene>
    <name evidence="17" type="ORF">O181_126239</name>
</gene>
<keyword evidence="18" id="KW-1185">Reference proteome</keyword>
<keyword evidence="12" id="KW-0233">DNA recombination</keyword>
<evidence type="ECO:0000256" key="4">
    <source>
        <dbReference type="ARBA" id="ARBA00022723"/>
    </source>
</evidence>
<comment type="catalytic activity">
    <reaction evidence="13">
        <text>DNA(n) + a 2'-deoxyribonucleoside 5'-triphosphate = DNA(n+1) + diphosphate</text>
        <dbReference type="Rhea" id="RHEA:22508"/>
        <dbReference type="Rhea" id="RHEA-COMP:17339"/>
        <dbReference type="Rhea" id="RHEA-COMP:17340"/>
        <dbReference type="ChEBI" id="CHEBI:33019"/>
        <dbReference type="ChEBI" id="CHEBI:61560"/>
        <dbReference type="ChEBI" id="CHEBI:173112"/>
        <dbReference type="EC" id="2.7.7.49"/>
    </reaction>
</comment>
<feature type="region of interest" description="Disordered" evidence="15">
    <location>
        <begin position="190"/>
        <end position="217"/>
    </location>
</feature>
<evidence type="ECO:0000313" key="17">
    <source>
        <dbReference type="EMBL" id="MBW0586524.1"/>
    </source>
</evidence>
<dbReference type="InterPro" id="IPR012337">
    <property type="entry name" value="RNaseH-like_sf"/>
</dbReference>
<keyword evidence="3" id="KW-0540">Nuclease</keyword>
<sequence>MVFERGPANSPQTNGISEKFNQTLLTKCRCLLSQSNVPICFWDEAVKFSSTLINLLPSHSLNWKSPVSILLDLKSNIEPVCSLNSLIHFGLKAFVRRNPESKLFPPSKQILYLGPEDYLDASWFLDPQTGKVIVSQDFTTVPFKFYYTKLGSLKKPIEGLPCTTANNSSLVQPSQFTIIPSWPFKNNFTSTDPTIPDDRSPPTPIPSSEPTTIVNPEPNQTPLQPCATLSSPSCIPLPQKKGYTHVPHYCNAPKDINSNISRDNIITEPRRQRNAPMVVTPPPAENGDLYLNKEVLVKQAFQDPNEIKQWKEAMDK</sequence>
<dbReference type="InterPro" id="IPR036397">
    <property type="entry name" value="RNaseH_sf"/>
</dbReference>
<evidence type="ECO:0000256" key="6">
    <source>
        <dbReference type="ARBA" id="ARBA00022801"/>
    </source>
</evidence>
<evidence type="ECO:0000256" key="10">
    <source>
        <dbReference type="ARBA" id="ARBA00022918"/>
    </source>
</evidence>
<dbReference type="PROSITE" id="PS50994">
    <property type="entry name" value="INTEGRASE"/>
    <property type="match status" value="1"/>
</dbReference>
<comment type="catalytic activity">
    <reaction evidence="14">
        <text>DNA(n) + a 2'-deoxyribonucleoside 5'-triphosphate = DNA(n+1) + diphosphate</text>
        <dbReference type="Rhea" id="RHEA:22508"/>
        <dbReference type="Rhea" id="RHEA-COMP:17339"/>
        <dbReference type="Rhea" id="RHEA-COMP:17340"/>
        <dbReference type="ChEBI" id="CHEBI:33019"/>
        <dbReference type="ChEBI" id="CHEBI:61560"/>
        <dbReference type="ChEBI" id="CHEBI:173112"/>
        <dbReference type="EC" id="2.7.7.7"/>
    </reaction>
</comment>
<evidence type="ECO:0000256" key="2">
    <source>
        <dbReference type="ARBA" id="ARBA00022695"/>
    </source>
</evidence>
<dbReference type="GO" id="GO:0016787">
    <property type="term" value="F:hydrolase activity"/>
    <property type="evidence" value="ECO:0007669"/>
    <property type="project" value="UniProtKB-KW"/>
</dbReference>
<dbReference type="PANTHER" id="PTHR42648">
    <property type="entry name" value="TRANSPOSASE, PUTATIVE-RELATED"/>
    <property type="match status" value="1"/>
</dbReference>
<evidence type="ECO:0000256" key="7">
    <source>
        <dbReference type="ARBA" id="ARBA00022842"/>
    </source>
</evidence>
<evidence type="ECO:0000256" key="12">
    <source>
        <dbReference type="ARBA" id="ARBA00023172"/>
    </source>
</evidence>
<evidence type="ECO:0000256" key="9">
    <source>
        <dbReference type="ARBA" id="ARBA00022908"/>
    </source>
</evidence>
<dbReference type="GO" id="GO:0004519">
    <property type="term" value="F:endonuclease activity"/>
    <property type="evidence" value="ECO:0007669"/>
    <property type="project" value="UniProtKB-KW"/>
</dbReference>
<dbReference type="GO" id="GO:0032196">
    <property type="term" value="P:transposition"/>
    <property type="evidence" value="ECO:0007669"/>
    <property type="project" value="UniProtKB-KW"/>
</dbReference>
<keyword evidence="1" id="KW-0815">Transposition</keyword>
<protein>
    <recommendedName>
        <fullName evidence="16">Integrase catalytic domain-containing protein</fullName>
    </recommendedName>
</protein>
<keyword evidence="4" id="KW-0479">Metal-binding</keyword>
<comment type="caution">
    <text evidence="17">The sequence shown here is derived from an EMBL/GenBank/DDBJ whole genome shotgun (WGS) entry which is preliminary data.</text>
</comment>
<evidence type="ECO:0000313" key="18">
    <source>
        <dbReference type="Proteomes" id="UP000765509"/>
    </source>
</evidence>
<evidence type="ECO:0000256" key="1">
    <source>
        <dbReference type="ARBA" id="ARBA00022578"/>
    </source>
</evidence>
<keyword evidence="8" id="KW-0694">RNA-binding</keyword>
<dbReference type="OrthoDB" id="1750639at2759"/>
<keyword evidence="11" id="KW-0239">DNA-directed DNA polymerase</keyword>
<name>A0A9Q3KVN7_9BASI</name>
<dbReference type="Gene3D" id="3.30.420.10">
    <property type="entry name" value="Ribonuclease H-like superfamily/Ribonuclease H"/>
    <property type="match status" value="1"/>
</dbReference>
<keyword evidence="7" id="KW-0460">Magnesium</keyword>
<reference evidence="17" key="1">
    <citation type="submission" date="2021-03" db="EMBL/GenBank/DDBJ databases">
        <title>Draft genome sequence of rust myrtle Austropuccinia psidii MF-1, a brazilian biotype.</title>
        <authorList>
            <person name="Quecine M.C."/>
            <person name="Pachon D.M.R."/>
            <person name="Bonatelli M.L."/>
            <person name="Correr F.H."/>
            <person name="Franceschini L.M."/>
            <person name="Leite T.F."/>
            <person name="Margarido G.R.A."/>
            <person name="Almeida C.A."/>
            <person name="Ferrarezi J.A."/>
            <person name="Labate C.A."/>
        </authorList>
    </citation>
    <scope>NUCLEOTIDE SEQUENCE</scope>
    <source>
        <strain evidence="17">MF-1</strain>
    </source>
</reference>
<keyword evidence="2" id="KW-0548">Nucleotidyltransferase</keyword>
<evidence type="ECO:0000256" key="5">
    <source>
        <dbReference type="ARBA" id="ARBA00022759"/>
    </source>
</evidence>
<dbReference type="InterPro" id="IPR001584">
    <property type="entry name" value="Integrase_cat-core"/>
</dbReference>
<feature type="domain" description="Integrase catalytic" evidence="16">
    <location>
        <begin position="1"/>
        <end position="74"/>
    </location>
</feature>
<dbReference type="GO" id="GO:0046872">
    <property type="term" value="F:metal ion binding"/>
    <property type="evidence" value="ECO:0007669"/>
    <property type="project" value="UniProtKB-KW"/>
</dbReference>
<dbReference type="Proteomes" id="UP000765509">
    <property type="component" value="Unassembled WGS sequence"/>
</dbReference>
<dbReference type="GO" id="GO:0003964">
    <property type="term" value="F:RNA-directed DNA polymerase activity"/>
    <property type="evidence" value="ECO:0007669"/>
    <property type="project" value="UniProtKB-KW"/>
</dbReference>
<keyword evidence="5" id="KW-0255">Endonuclease</keyword>
<dbReference type="SUPFAM" id="SSF53098">
    <property type="entry name" value="Ribonuclease H-like"/>
    <property type="match status" value="1"/>
</dbReference>
<keyword evidence="10" id="KW-0695">RNA-directed DNA polymerase</keyword>
<evidence type="ECO:0000256" key="15">
    <source>
        <dbReference type="SAM" id="MobiDB-lite"/>
    </source>
</evidence>